<dbReference type="GO" id="GO:0005319">
    <property type="term" value="F:lipid transporter activity"/>
    <property type="evidence" value="ECO:0007669"/>
    <property type="project" value="InterPro"/>
</dbReference>
<dbReference type="Gene3D" id="2.30.230.10">
    <property type="entry name" value="Lipovitellin, beta-sheet shell regions, chain A"/>
    <property type="match status" value="1"/>
</dbReference>
<feature type="domain" description="Vitellogenin" evidence="11">
    <location>
        <begin position="44"/>
        <end position="670"/>
    </location>
</feature>
<evidence type="ECO:0000256" key="8">
    <source>
        <dbReference type="ARBA" id="ARBA00023180"/>
    </source>
</evidence>
<keyword evidence="6" id="KW-0445">Lipid transport</keyword>
<dbReference type="SMART" id="SM00638">
    <property type="entry name" value="LPD_N"/>
    <property type="match status" value="1"/>
</dbReference>
<evidence type="ECO:0000256" key="10">
    <source>
        <dbReference type="SAM" id="SignalP"/>
    </source>
</evidence>
<protein>
    <recommendedName>
        <fullName evidence="11">Vitellogenin domain-containing protein</fullName>
    </recommendedName>
</protein>
<keyword evidence="4 10" id="KW-0732">Signal</keyword>
<dbReference type="PROSITE" id="PS51211">
    <property type="entry name" value="VITELLOGENIN"/>
    <property type="match status" value="1"/>
</dbReference>
<dbReference type="InterPro" id="IPR009454">
    <property type="entry name" value="Lipid_transpt_open_b-sht"/>
</dbReference>
<proteinExistence type="predicted"/>
<dbReference type="GO" id="GO:0005576">
    <property type="term" value="C:extracellular region"/>
    <property type="evidence" value="ECO:0007669"/>
    <property type="project" value="UniProtKB-SubCell"/>
</dbReference>
<dbReference type="InterPro" id="IPR011030">
    <property type="entry name" value="Lipovitellin_superhlx_dom"/>
</dbReference>
<dbReference type="Pfam" id="PF06448">
    <property type="entry name" value="DUF1081"/>
    <property type="match status" value="1"/>
</dbReference>
<gene>
    <name evidence="12" type="ORF">GSLYS_00005498001</name>
</gene>
<dbReference type="Gene3D" id="1.25.10.20">
    <property type="entry name" value="Vitellinogen, superhelical"/>
    <property type="match status" value="1"/>
</dbReference>
<evidence type="ECO:0000313" key="13">
    <source>
        <dbReference type="Proteomes" id="UP001497497"/>
    </source>
</evidence>
<evidence type="ECO:0000256" key="3">
    <source>
        <dbReference type="ARBA" id="ARBA00022525"/>
    </source>
</evidence>
<dbReference type="SUPFAM" id="SSF56968">
    <property type="entry name" value="Lipovitellin-phosvitin complex, beta-sheet shell regions"/>
    <property type="match status" value="2"/>
</dbReference>
<feature type="chain" id="PRO_5043472204" description="Vitellogenin domain-containing protein" evidence="10">
    <location>
        <begin position="18"/>
        <end position="3596"/>
    </location>
</feature>
<dbReference type="InterPro" id="IPR015819">
    <property type="entry name" value="Lipid_transp_b-sht_shell"/>
</dbReference>
<keyword evidence="13" id="KW-1185">Reference proteome</keyword>
<dbReference type="PANTHER" id="PTHR23345:SF15">
    <property type="entry name" value="VITELLOGENIN 1-RELATED"/>
    <property type="match status" value="1"/>
</dbReference>
<comment type="caution">
    <text evidence="9">Lacks conserved residue(s) required for the propagation of feature annotation.</text>
</comment>
<feature type="signal peptide" evidence="10">
    <location>
        <begin position="1"/>
        <end position="17"/>
    </location>
</feature>
<evidence type="ECO:0000256" key="9">
    <source>
        <dbReference type="PROSITE-ProRule" id="PRU00557"/>
    </source>
</evidence>
<dbReference type="SMART" id="SM01169">
    <property type="entry name" value="DUF1943"/>
    <property type="match status" value="1"/>
</dbReference>
<evidence type="ECO:0000256" key="4">
    <source>
        <dbReference type="ARBA" id="ARBA00022729"/>
    </source>
</evidence>
<sequence>MEAKLVVCLALIAASSAGPTRRNFGDDSNSCALECKANPTKFRYTPDTTYIYDYSVETDTTMAGAAKDAARLSITAQAEIQSIDGCEFALSLKNVRVSHSDAYSKDLKIADRGDEFNQAIERTSLRFSFDDGVISSVCPDQDEVSWVLNFKRGLLSAFQSSMENLETDHTTQEVDVTGECDAEFNVSKSWGAWNKDVTIVKSKNLLACSKRDGYKSFIQTTPYKVPSEVQSLPIMQSTHKCEYTISSSKVLKTASCEETHMYVPFSNRESGGKTKVLQKLTMVTQKSGVDAGRDSISTRTTLLFEHSNVHAEFENSREAAEQVIKEICEQTRDDLRPETPRLFSKLVSAIKVLDASDLQQLYRALKDGTLCPKNGRTIKFFKDALPMAETSGPVEVMGSLIKNGEVQGTMAKAWLTSLALIQNPTKTIISVGADLLSGSSYEDAVLPVTGMVNNYCKKNSACGTESSVINVISILTSKISRCAVNNKNLGSVLKTLRALGNVGRGGAITTALDNCLKSKSVPVEIRAAAADAYRNVPCGDDFDQTDDQLWTILNDQAQEFELRIFTYLAVMRCPTQTNLNKITQLLETEKNDQVGSYITSHLNNLKQTSDPHKQDIAEAVGKLTYKEFQVSALKYSKNFEASFLLNKLNLGLVADSDVIMSPESPIPRVAKANLTVELFGSSINVFEVGGRVEGLEFLVDKLLGPYGYFSTANKNTDNMKDVKGYAYARLFGNELFFHHILGSESLQKTGKLPNFLDLLILLSNRQEVAYSHSQQIMDVSLVIPTIAGLPLNISVNGSINYDLKAEGKADLRQVASTPRSLEIDGEFKPSAALEITGTMSIDAFIAKLGLRMRNTMHSSTGIKGRIEMNRGRQLSVEIEPPRDKMEIFNAKSQFFIIHNEVEREQEMIKANRKVYKWCTGSKVATILGVEFCGEVQYPNASHLANSPFFPLTGPTSISFTSYQRDTHSSYKLFAKRVENQRQSVAQFLMNTPGSKVNRMISTDVTIDYSPLQVDVTVISPWKKLNFNSALVANKEIYSMVGSVLVDDMDKYGVTTEAKISKKGSSYVYNPLIQVVYKSTSNNLLSGQIQVDLDKKIQADVLLEGFNKERYNVKGDLTFTDKEKRLRTSLNVGDKDDYVINIGTGFSGKDLRNFQVSPELVVKTPEKVLISLTGTGDYKANKQANANLTLSIYKQKPATFSLKFKNGPKSKLSMKLKSAPASGDLTANMNFNKNGMSSIVRATYNIPLLGKDSLKLDSKYTDKSKNTLSSYIVSSDLSWTQRKNYNLALNLAVDHKEKTSQTDVSVNYGANPKDPKKTVTFNYIYKSKAMARKNAEFDLEVKAAVPEQDISSSLKYSHKHTQSELDSTLNLRFAPYLEKDIFAAVKLNNNGENGLTKLAGQANVGVNGRKYLLSTDLNQMSSSKYVHSADLSTSTGSKHSINTVYNMKNNDYDISSNINLAGYKPMNLKGNLSLNSANPGVLVGATYGKDAYSLSLQSKYIPSQAGKISLELVHPERQILADAEAKYTNSKYDGAVSLNWDVARKSKSQVSVEGSYSNNNKRDSNEISGTFKVTTPVDNYEEVSGNVILKADPQKYSTNGKLFWGSKSRITSKVTISRPISFSNVKVDIKASTPFRQLREFEFGLDHSVDTDLITSVTGKLNEDTAELKISGDNNGDGYSNDLRATLNLKTTLRTVRDLSIELTHNDDSRTYKTNGAVVFNGDSYNAGLTVQHNVNGYSINHNGNVKLSWPTSAAEVSWGHENSDFNDVKCSLETTWNDRKQIMFTIDGSNSLNRNARSTQGNLGLKTPWTGLRSVSVSFDHQHQINRLSHTWSIKRDNQDFGAYELLVELRNKGVNFKFLIDAPYYEKVHGQTTVDIGRYPATASAWFEWSPSTRIDFDGSLNAASATNINLNTKLTTPFENFENVVIKASHKLEDSEYVTKALIDYSIRKTIQFENRVTNNGDTSSIRTKLTSPCRYFSSLNYGISLTRGNTYLQGSADFELLPLVKKYDGKLSFNYDGGEYEGKLALNTPLEALATFQLLSSRKIQDDGTKAVHIEMHLPPYDVYTYDTTYRNEAPYTLTIKVKTPFPDYDNLGLNLQHNPSDGGLLSQMQVIYMRRKEINSELKLNWNDRIEGSLTVNTPFRNYKSSKVTVSHDSRQQSVNTRGEATFGAQNVKVETSFTRTNDLTSGSTSVVVSGLPKVEGNFKLEGAYNNLKGDASFKVGSNGFTTGFSNAMKKGSYKSSFTMTSPYTKNLKLGYLHKDASSSKSTNIETSFDGQYGDQIGDAKLTVVSAGLKSGQISFSLNTPFENYETFTVNLNHEISKDKIIGQAKIESTLDEIGTIEISVKKDGPIENMVAGLSVKKDQKIIEEVSLETLLAGDEAHGKFTTKMYIPNLIVRIDHKGGLSDFTTKARLSLSDDTIDNQITFKNDGNTIDATGNVNYVIGSENHSHTATFHKEGTLSNMKLSFSKRSDGEEIKARTEFNSENKFKSLVILENLSDLLSYSGFELEHSGDFEKFLTSLKIYLNKDDIIAGRTTFYKYGGTRIEYSGELTTPFEGYRSSKIEYRHEGQDNRLSCNINLSYGDGKAISSDLIILKEQRKSLSFNVKTPFQGYEILLLSGDYDDKRVNAKAILGNGIEFTLVGITGTQYQLTTSFPNLKRAIINLNGELLDGNTDFTIISNDNKVEGRGIIRITSLNDLEVSAALDSNVENMESLRFMIRNSDDDFNGKKSHVEVSWDEDQQVVLDGQYLTKTSGRSSKKERDISLAMKLPLANLKDISIKFGNNFGAGKYDSKLIFELNKNKLVDADFSFGKETNLVIRKPWPQEYTISHVFNGNNKDIDVYLNWNRENNANNIRIKSSLSFNNINHQLSLAVIHPTRTVGVEHKISNSPGVLVSSGKLYWDNKDDTKVSYDIKVNGDDKSYDGNFKLGLPTRSLGIKGSVKNTNDMKNADVSFAWDMDRDDSKMIGLSASVSGQDYTQADVTVRLPSNFCLSQDFQVNSAFTLNRGNTIFDSKTDISYSRDTKRTLTLFSKVKSIPMKLSRFFGGASSGFNYSVEVGVKHPETKVDVRFDSHMAKSPVLLTSSMGVKYLTSSRQVKNLALFAEINQIKKEISLIATTPSNSAGVNGKMLNDDPLNLELTGTVNGQESFRSKLDAADKSAKFIFGQPDNMLSFSAMYYNSTAIQMEIHRLNDNSATPEAALNLYLTSPRLLQSRISWKSDTLTNIRSWLTQQTREKNDAVKTFTRQLNFDISSELAAKYRDITGYFVDSMKEMFQDIEADLDALATEVNQIPQDTIRQKNRQYRSAYKSAIQTALEKLDAAKQFSVADAYRKSVTVRVESVLRQLDELARAFSQLVNSDLGLPSMNDIKAKVTSIGDYINTQAEYLKQRADSLTGNVDQLYQKVSEKVESLNKLDVVELKDVLKSVRKATYDKVPEFAQGVLKTGFDEVYNQANWAVKFMQVKENVRKQLKKAIDLLKDIVVEEIKEYMSDVNALLRNPVTVFDPENGIIVLETPLPIDIQRLDKMPELAEYYDSVRKFITKYTPNVDSITKISQNLWRKNSTDDILTQLDEYEPKQSKLILRADDFDDQW</sequence>
<evidence type="ECO:0000313" key="12">
    <source>
        <dbReference type="EMBL" id="CAL1531403.1"/>
    </source>
</evidence>
<comment type="caution">
    <text evidence="12">The sequence shown here is derived from an EMBL/GenBank/DDBJ whole genome shotgun (WGS) entry which is preliminary data.</text>
</comment>
<organism evidence="12 13">
    <name type="scientific">Lymnaea stagnalis</name>
    <name type="common">Great pond snail</name>
    <name type="synonym">Helix stagnalis</name>
    <dbReference type="NCBI Taxonomy" id="6523"/>
    <lineage>
        <taxon>Eukaryota</taxon>
        <taxon>Metazoa</taxon>
        <taxon>Spiralia</taxon>
        <taxon>Lophotrochozoa</taxon>
        <taxon>Mollusca</taxon>
        <taxon>Gastropoda</taxon>
        <taxon>Heterobranchia</taxon>
        <taxon>Euthyneura</taxon>
        <taxon>Panpulmonata</taxon>
        <taxon>Hygrophila</taxon>
        <taxon>Lymnaeoidea</taxon>
        <taxon>Lymnaeidae</taxon>
        <taxon>Lymnaea</taxon>
    </lineage>
</organism>
<keyword evidence="3" id="KW-0964">Secreted</keyword>
<evidence type="ECO:0000256" key="2">
    <source>
        <dbReference type="ARBA" id="ARBA00022448"/>
    </source>
</evidence>
<evidence type="ECO:0000256" key="6">
    <source>
        <dbReference type="ARBA" id="ARBA00023055"/>
    </source>
</evidence>
<evidence type="ECO:0000259" key="11">
    <source>
        <dbReference type="PROSITE" id="PS51211"/>
    </source>
</evidence>
<evidence type="ECO:0000256" key="1">
    <source>
        <dbReference type="ARBA" id="ARBA00004613"/>
    </source>
</evidence>
<evidence type="ECO:0000256" key="7">
    <source>
        <dbReference type="ARBA" id="ARBA00023157"/>
    </source>
</evidence>
<dbReference type="Pfam" id="PF01347">
    <property type="entry name" value="Vitellogenin_N"/>
    <property type="match status" value="1"/>
</dbReference>
<dbReference type="InterPro" id="IPR001747">
    <property type="entry name" value="Vitellogenin_N"/>
</dbReference>
<evidence type="ECO:0000256" key="5">
    <source>
        <dbReference type="ARBA" id="ARBA00022761"/>
    </source>
</evidence>
<reference evidence="12 13" key="1">
    <citation type="submission" date="2024-04" db="EMBL/GenBank/DDBJ databases">
        <authorList>
            <consortium name="Genoscope - CEA"/>
            <person name="William W."/>
        </authorList>
    </citation>
    <scope>NUCLEOTIDE SEQUENCE [LARGE SCALE GENOMIC DNA]</scope>
</reference>
<dbReference type="GO" id="GO:0045735">
    <property type="term" value="F:nutrient reservoir activity"/>
    <property type="evidence" value="ECO:0007669"/>
    <property type="project" value="UniProtKB-KW"/>
</dbReference>
<dbReference type="Gene3D" id="2.20.80.10">
    <property type="entry name" value="Lipovitellin-phosvitin complex, chain A, domain 4"/>
    <property type="match status" value="1"/>
</dbReference>
<dbReference type="InterPro" id="IPR015816">
    <property type="entry name" value="Vitellinogen_b-sht_N"/>
</dbReference>
<dbReference type="PANTHER" id="PTHR23345">
    <property type="entry name" value="VITELLOGENIN-RELATED"/>
    <property type="match status" value="1"/>
</dbReference>
<dbReference type="InterPro" id="IPR050733">
    <property type="entry name" value="Vitellogenin/Apolipophorin"/>
</dbReference>
<comment type="subcellular location">
    <subcellularLocation>
        <location evidence="1">Secreted</location>
    </subcellularLocation>
</comment>
<dbReference type="SUPFAM" id="SSF48431">
    <property type="entry name" value="Lipovitellin-phosvitin complex, superhelical domain"/>
    <property type="match status" value="1"/>
</dbReference>
<dbReference type="Proteomes" id="UP001497497">
    <property type="component" value="Unassembled WGS sequence"/>
</dbReference>
<dbReference type="Gene3D" id="2.20.50.20">
    <property type="entry name" value="Lipovitellin. Chain A, domain 3"/>
    <property type="match status" value="1"/>
</dbReference>
<keyword evidence="5" id="KW-0758">Storage protein</keyword>
<name>A0AAV2HD98_LYMST</name>
<keyword evidence="8" id="KW-0325">Glycoprotein</keyword>
<keyword evidence="7" id="KW-1015">Disulfide bond</keyword>
<accession>A0AAV2HD98</accession>
<dbReference type="InterPro" id="IPR015817">
    <property type="entry name" value="Vitellinogen_open_b-sht_sub1"/>
</dbReference>
<dbReference type="InterPro" id="IPR015255">
    <property type="entry name" value="Vitellinogen_open_b-sht"/>
</dbReference>
<dbReference type="Pfam" id="PF09172">
    <property type="entry name" value="Vit_open_b-sht"/>
    <property type="match status" value="1"/>
</dbReference>
<keyword evidence="2" id="KW-0813">Transport</keyword>
<dbReference type="EMBL" id="CAXITT010000088">
    <property type="protein sequence ID" value="CAL1531403.1"/>
    <property type="molecule type" value="Genomic_DNA"/>
</dbReference>